<evidence type="ECO:0000313" key="2">
    <source>
        <dbReference type="Proteomes" id="UP000594261"/>
    </source>
</evidence>
<proteinExistence type="predicted"/>
<dbReference type="EnsemblPlants" id="QL02p080475:mrna">
    <property type="protein sequence ID" value="QL02p080475:mrna:CDS:1"/>
    <property type="gene ID" value="QL02p080475"/>
</dbReference>
<reference evidence="1" key="2">
    <citation type="submission" date="2021-01" db="UniProtKB">
        <authorList>
            <consortium name="EnsemblPlants"/>
        </authorList>
    </citation>
    <scope>IDENTIFICATION</scope>
</reference>
<keyword evidence="2" id="KW-1185">Reference proteome</keyword>
<sequence length="144" mass="16179">MLRRLLLQAPTSCRRLSNAYRYSAPSHSPRFFSSSSSSQSPNSSFIEHLQDKCNLGRIKSGDAGYRSPYLSHAKRALYHLSYIPILLFDFTLMNVYAGNTRSVALASCSRFSTTTAFDLLAFHTIARFFSSSSSQIPNSHFVEH</sequence>
<dbReference type="Gramene" id="QL02p080475:mrna">
    <property type="protein sequence ID" value="QL02p080475:mrna:CDS:1"/>
    <property type="gene ID" value="QL02p080475"/>
</dbReference>
<organism evidence="1 2">
    <name type="scientific">Quercus lobata</name>
    <name type="common">Valley oak</name>
    <dbReference type="NCBI Taxonomy" id="97700"/>
    <lineage>
        <taxon>Eukaryota</taxon>
        <taxon>Viridiplantae</taxon>
        <taxon>Streptophyta</taxon>
        <taxon>Embryophyta</taxon>
        <taxon>Tracheophyta</taxon>
        <taxon>Spermatophyta</taxon>
        <taxon>Magnoliopsida</taxon>
        <taxon>eudicotyledons</taxon>
        <taxon>Gunneridae</taxon>
        <taxon>Pentapetalae</taxon>
        <taxon>rosids</taxon>
        <taxon>fabids</taxon>
        <taxon>Fagales</taxon>
        <taxon>Fagaceae</taxon>
        <taxon>Quercus</taxon>
    </lineage>
</organism>
<dbReference type="InParanoid" id="A0A7N2L007"/>
<accession>A0A7N2L007</accession>
<dbReference type="AlphaFoldDB" id="A0A7N2L007"/>
<protein>
    <submittedName>
        <fullName evidence="1">Uncharacterized protein</fullName>
    </submittedName>
</protein>
<evidence type="ECO:0000313" key="1">
    <source>
        <dbReference type="EnsemblPlants" id="QL02p080475:mrna:CDS:1"/>
    </source>
</evidence>
<name>A0A7N2L007_QUELO</name>
<reference evidence="2" key="1">
    <citation type="journal article" date="2016" name="G3 (Bethesda)">
        <title>First Draft Assembly and Annotation of the Genome of a California Endemic Oak Quercus lobata Nee (Fagaceae).</title>
        <authorList>
            <person name="Sork V.L."/>
            <person name="Fitz-Gibbon S.T."/>
            <person name="Puiu D."/>
            <person name="Crepeau M."/>
            <person name="Gugger P.F."/>
            <person name="Sherman R."/>
            <person name="Stevens K."/>
            <person name="Langley C.H."/>
            <person name="Pellegrini M."/>
            <person name="Salzberg S.L."/>
        </authorList>
    </citation>
    <scope>NUCLEOTIDE SEQUENCE [LARGE SCALE GENOMIC DNA]</scope>
    <source>
        <strain evidence="2">cv. SW786</strain>
    </source>
</reference>
<dbReference type="Proteomes" id="UP000594261">
    <property type="component" value="Chromosome 2"/>
</dbReference>